<name>A0AAQ3SJ98_PASNO</name>
<keyword evidence="3" id="KW-1185">Reference proteome</keyword>
<sequence length="86" mass="9154">MAAARLCPALPRHHRSPAPTRGARKSSRLGQNSTPHVLPPPHHVSRFVSAAPLFKKAPAATHRGSRISSAGACGGKRGGFFLRWQA</sequence>
<dbReference type="EMBL" id="CP144745">
    <property type="protein sequence ID" value="WVZ53792.1"/>
    <property type="molecule type" value="Genomic_DNA"/>
</dbReference>
<feature type="region of interest" description="Disordered" evidence="1">
    <location>
        <begin position="1"/>
        <end position="41"/>
    </location>
</feature>
<protein>
    <submittedName>
        <fullName evidence="2">Uncharacterized protein</fullName>
    </submittedName>
</protein>
<evidence type="ECO:0000256" key="1">
    <source>
        <dbReference type="SAM" id="MobiDB-lite"/>
    </source>
</evidence>
<feature type="compositionally biased region" description="Basic residues" evidence="1">
    <location>
        <begin position="11"/>
        <end position="27"/>
    </location>
</feature>
<reference evidence="2 3" key="1">
    <citation type="submission" date="2024-02" db="EMBL/GenBank/DDBJ databases">
        <title>High-quality chromosome-scale genome assembly of Pensacola bahiagrass (Paspalum notatum Flugge var. saurae).</title>
        <authorList>
            <person name="Vega J.M."/>
            <person name="Podio M."/>
            <person name="Orjuela J."/>
            <person name="Siena L.A."/>
            <person name="Pessino S.C."/>
            <person name="Combes M.C."/>
            <person name="Mariac C."/>
            <person name="Albertini E."/>
            <person name="Pupilli F."/>
            <person name="Ortiz J.P.A."/>
            <person name="Leblanc O."/>
        </authorList>
    </citation>
    <scope>NUCLEOTIDE SEQUENCE [LARGE SCALE GENOMIC DNA]</scope>
    <source>
        <strain evidence="2">R1</strain>
        <tissue evidence="2">Leaf</tissue>
    </source>
</reference>
<accession>A0AAQ3SJ98</accession>
<proteinExistence type="predicted"/>
<dbReference type="Proteomes" id="UP001341281">
    <property type="component" value="Chromosome 01"/>
</dbReference>
<evidence type="ECO:0000313" key="3">
    <source>
        <dbReference type="Proteomes" id="UP001341281"/>
    </source>
</evidence>
<gene>
    <name evidence="2" type="ORF">U9M48_004686</name>
</gene>
<organism evidence="2 3">
    <name type="scientific">Paspalum notatum var. saurae</name>
    <dbReference type="NCBI Taxonomy" id="547442"/>
    <lineage>
        <taxon>Eukaryota</taxon>
        <taxon>Viridiplantae</taxon>
        <taxon>Streptophyta</taxon>
        <taxon>Embryophyta</taxon>
        <taxon>Tracheophyta</taxon>
        <taxon>Spermatophyta</taxon>
        <taxon>Magnoliopsida</taxon>
        <taxon>Liliopsida</taxon>
        <taxon>Poales</taxon>
        <taxon>Poaceae</taxon>
        <taxon>PACMAD clade</taxon>
        <taxon>Panicoideae</taxon>
        <taxon>Andropogonodae</taxon>
        <taxon>Paspaleae</taxon>
        <taxon>Paspalinae</taxon>
        <taxon>Paspalum</taxon>
    </lineage>
</organism>
<dbReference type="AlphaFoldDB" id="A0AAQ3SJ98"/>
<evidence type="ECO:0000313" key="2">
    <source>
        <dbReference type="EMBL" id="WVZ53792.1"/>
    </source>
</evidence>